<evidence type="ECO:0000313" key="3">
    <source>
        <dbReference type="Proteomes" id="UP000654670"/>
    </source>
</evidence>
<dbReference type="InterPro" id="IPR046107">
    <property type="entry name" value="DUF6044"/>
</dbReference>
<reference evidence="2" key="2">
    <citation type="submission" date="2020-09" db="EMBL/GenBank/DDBJ databases">
        <authorList>
            <person name="Sun Q."/>
            <person name="Ohkuma M."/>
        </authorList>
    </citation>
    <scope>NUCLEOTIDE SEQUENCE</scope>
    <source>
        <strain evidence="2">JCM 15325</strain>
    </source>
</reference>
<dbReference type="EMBL" id="BMOK01000009">
    <property type="protein sequence ID" value="GGL57734.1"/>
    <property type="molecule type" value="Genomic_DNA"/>
</dbReference>
<feature type="transmembrane region" description="Helical" evidence="1">
    <location>
        <begin position="211"/>
        <end position="231"/>
    </location>
</feature>
<keyword evidence="1" id="KW-0472">Membrane</keyword>
<dbReference type="Pfam" id="PF19510">
    <property type="entry name" value="DUF6044"/>
    <property type="match status" value="1"/>
</dbReference>
<protein>
    <submittedName>
        <fullName evidence="2">Membrane protein YkoS</fullName>
    </submittedName>
</protein>
<feature type="transmembrane region" description="Helical" evidence="1">
    <location>
        <begin position="370"/>
        <end position="388"/>
    </location>
</feature>
<organism evidence="2 3">
    <name type="scientific">Sporolactobacillus putidus</name>
    <dbReference type="NCBI Taxonomy" id="492735"/>
    <lineage>
        <taxon>Bacteria</taxon>
        <taxon>Bacillati</taxon>
        <taxon>Bacillota</taxon>
        <taxon>Bacilli</taxon>
        <taxon>Bacillales</taxon>
        <taxon>Sporolactobacillaceae</taxon>
        <taxon>Sporolactobacillus</taxon>
    </lineage>
</organism>
<name>A0A917W3D3_9BACL</name>
<dbReference type="Proteomes" id="UP000654670">
    <property type="component" value="Unassembled WGS sequence"/>
</dbReference>
<dbReference type="AlphaFoldDB" id="A0A917W3D3"/>
<reference evidence="2" key="1">
    <citation type="journal article" date="2014" name="Int. J. Syst. Evol. Microbiol.">
        <title>Complete genome sequence of Corynebacterium casei LMG S-19264T (=DSM 44701T), isolated from a smear-ripened cheese.</title>
        <authorList>
            <consortium name="US DOE Joint Genome Institute (JGI-PGF)"/>
            <person name="Walter F."/>
            <person name="Albersmeier A."/>
            <person name="Kalinowski J."/>
            <person name="Ruckert C."/>
        </authorList>
    </citation>
    <scope>NUCLEOTIDE SEQUENCE</scope>
    <source>
        <strain evidence="2">JCM 15325</strain>
    </source>
</reference>
<proteinExistence type="predicted"/>
<keyword evidence="3" id="KW-1185">Reference proteome</keyword>
<keyword evidence="1" id="KW-1133">Transmembrane helix</keyword>
<keyword evidence="1" id="KW-0812">Transmembrane</keyword>
<feature type="transmembrane region" description="Helical" evidence="1">
    <location>
        <begin position="93"/>
        <end position="114"/>
    </location>
</feature>
<feature type="transmembrane region" description="Helical" evidence="1">
    <location>
        <begin position="135"/>
        <end position="159"/>
    </location>
</feature>
<accession>A0A917W3D3</accession>
<feature type="transmembrane region" description="Helical" evidence="1">
    <location>
        <begin position="303"/>
        <end position="323"/>
    </location>
</feature>
<feature type="transmembrane region" description="Helical" evidence="1">
    <location>
        <begin position="179"/>
        <end position="199"/>
    </location>
</feature>
<sequence>MQRPEKKALIMAAFLIAVYLSPMFILGENAHVRVQDNLDSNVAWYQVLNHSGQMFGPVDARIPQIINGELSRNALDSQFSGIVWLHALFPSMLAFALSQAIVCIFAFLGMYLLLRDYFVKSEDAYPVRVFGALTFALTPFWPSGMLSTLGMPLALWAFLNIRARKGTWREWLTLSLLPLYSSFVLGFFFFLTAMAFLWLRDWIIRKKFNPAFFGSIAFMTALYLLLGYRLVASLLFPGPPTNRNEFFESTGNLYSTVKLAVENFILGHNQVMTVHEFVILPFTGVVLWQMLRNGSGGKRLRKWFVYLLGLNILLSVWFAFWFYKGWVPLKERVSILTTFNFSRYHYLHPLFIYLMFAAGAAILWKMGSRWRLFVKICFVLQLAVLFYYNPEVEFHGEPTFKQFYAVQQFKDIADYIGKPKSSYRVASIGLHPAIAQYNGFYTLDTYNNFYPLSYKHAFRKIIAKELNKNRGIKSYFDSWGGRCYLFTAELGKNYEFWKGSPVKIHHLQLDMSAFKKLGGKYILSSVPIMNAGQDGLRFLKSFNNSASAWTIYLYEAK</sequence>
<feature type="transmembrane region" description="Helical" evidence="1">
    <location>
        <begin position="272"/>
        <end position="291"/>
    </location>
</feature>
<gene>
    <name evidence="2" type="primary">ykoS</name>
    <name evidence="2" type="ORF">GCM10007968_22150</name>
</gene>
<evidence type="ECO:0000313" key="2">
    <source>
        <dbReference type="EMBL" id="GGL57734.1"/>
    </source>
</evidence>
<comment type="caution">
    <text evidence="2">The sequence shown here is derived from an EMBL/GenBank/DDBJ whole genome shotgun (WGS) entry which is preliminary data.</text>
</comment>
<feature type="transmembrane region" description="Helical" evidence="1">
    <location>
        <begin position="9"/>
        <end position="27"/>
    </location>
</feature>
<evidence type="ECO:0000256" key="1">
    <source>
        <dbReference type="SAM" id="Phobius"/>
    </source>
</evidence>
<feature type="transmembrane region" description="Helical" evidence="1">
    <location>
        <begin position="343"/>
        <end position="363"/>
    </location>
</feature>